<dbReference type="InterPro" id="IPR058522">
    <property type="entry name" value="DUF8209"/>
</dbReference>
<evidence type="ECO:0000313" key="3">
    <source>
        <dbReference type="Proteomes" id="UP000248918"/>
    </source>
</evidence>
<proteinExistence type="predicted"/>
<organism evidence="2 3">
    <name type="scientific">Paraburkholderia bryophila</name>
    <dbReference type="NCBI Taxonomy" id="420952"/>
    <lineage>
        <taxon>Bacteria</taxon>
        <taxon>Pseudomonadati</taxon>
        <taxon>Pseudomonadota</taxon>
        <taxon>Betaproteobacteria</taxon>
        <taxon>Burkholderiales</taxon>
        <taxon>Burkholderiaceae</taxon>
        <taxon>Paraburkholderia</taxon>
    </lineage>
</organism>
<sequence length="145" mass="15763">MSDNENVYRYGLHTNLRPVDLFFFVALDETRKQLGLDDLASAAAILLGNNDIPVAGKLGGAVTGTSVASLAARRILPFNVAIRLPTITRDGIGGLRIAMTRSLGAFVGRAIPVIGVVVLARDVFLIMRHSVMMFNRLVKPEDRIF</sequence>
<feature type="transmembrane region" description="Helical" evidence="1">
    <location>
        <begin position="106"/>
        <end position="127"/>
    </location>
</feature>
<accession>A0A329CFK1</accession>
<evidence type="ECO:0000256" key="1">
    <source>
        <dbReference type="SAM" id="Phobius"/>
    </source>
</evidence>
<dbReference type="RefSeq" id="WP_111932008.1">
    <property type="nucleotide sequence ID" value="NZ_CADFFP010000008.1"/>
</dbReference>
<dbReference type="AlphaFoldDB" id="A0A329CFK1"/>
<reference evidence="2 3" key="1">
    <citation type="submission" date="2018-06" db="EMBL/GenBank/DDBJ databases">
        <title>Genomic Encyclopedia of Type Strains, Phase III (KMG-III): the genomes of soil and plant-associated and newly described type strains.</title>
        <authorList>
            <person name="Whitman W."/>
        </authorList>
    </citation>
    <scope>NUCLEOTIDE SEQUENCE [LARGE SCALE GENOMIC DNA]</scope>
    <source>
        <strain evidence="2 3">LMG 23644</strain>
    </source>
</reference>
<dbReference type="Pfam" id="PF26636">
    <property type="entry name" value="DUF8209"/>
    <property type="match status" value="1"/>
</dbReference>
<keyword evidence="1" id="KW-0812">Transmembrane</keyword>
<dbReference type="NCBIfam" id="NF045926">
    <property type="entry name" value="STM2901_fam"/>
    <property type="match status" value="1"/>
</dbReference>
<dbReference type="InterPro" id="IPR058064">
    <property type="entry name" value="STM2901-like"/>
</dbReference>
<dbReference type="Proteomes" id="UP000248918">
    <property type="component" value="Unassembled WGS sequence"/>
</dbReference>
<keyword evidence="1" id="KW-1133">Transmembrane helix</keyword>
<dbReference type="EMBL" id="QLTK01000007">
    <property type="protein sequence ID" value="RAS33128.1"/>
    <property type="molecule type" value="Genomic_DNA"/>
</dbReference>
<dbReference type="OrthoDB" id="8815988at2"/>
<keyword evidence="1" id="KW-0472">Membrane</keyword>
<gene>
    <name evidence="2" type="ORF">BX591_10745</name>
</gene>
<protein>
    <submittedName>
        <fullName evidence="2">Uncharacterized protein</fullName>
    </submittedName>
</protein>
<name>A0A329CFK1_9BURK</name>
<comment type="caution">
    <text evidence="2">The sequence shown here is derived from an EMBL/GenBank/DDBJ whole genome shotgun (WGS) entry which is preliminary data.</text>
</comment>
<evidence type="ECO:0000313" key="2">
    <source>
        <dbReference type="EMBL" id="RAS33128.1"/>
    </source>
</evidence>